<comment type="similarity">
    <text evidence="12">Belongs to the protein kinase superfamily. CAMK Ser/Thr protein kinase family. DAP kinase subfamily.</text>
</comment>
<dbReference type="SUPFAM" id="SSF56112">
    <property type="entry name" value="Protein kinase-like (PK-like)"/>
    <property type="match status" value="1"/>
</dbReference>
<evidence type="ECO:0000256" key="13">
    <source>
        <dbReference type="PROSITE-ProRule" id="PRU10141"/>
    </source>
</evidence>
<dbReference type="GO" id="GO:0005737">
    <property type="term" value="C:cytoplasm"/>
    <property type="evidence" value="ECO:0007669"/>
    <property type="project" value="TreeGrafter"/>
</dbReference>
<dbReference type="InterPro" id="IPR011009">
    <property type="entry name" value="Kinase-like_dom_sf"/>
</dbReference>
<keyword evidence="7 13" id="KW-0547">Nucleotide-binding</keyword>
<keyword evidence="9 13" id="KW-0067">ATP-binding</keyword>
<dbReference type="GO" id="GO:0005634">
    <property type="term" value="C:nucleus"/>
    <property type="evidence" value="ECO:0007669"/>
    <property type="project" value="TreeGrafter"/>
</dbReference>
<evidence type="ECO:0000256" key="4">
    <source>
        <dbReference type="ARBA" id="ARBA00022553"/>
    </source>
</evidence>
<organism evidence="16 17">
    <name type="scientific">Eptatretus burgeri</name>
    <name type="common">Inshore hagfish</name>
    <dbReference type="NCBI Taxonomy" id="7764"/>
    <lineage>
        <taxon>Eukaryota</taxon>
        <taxon>Metazoa</taxon>
        <taxon>Chordata</taxon>
        <taxon>Craniata</taxon>
        <taxon>Vertebrata</taxon>
        <taxon>Cyclostomata</taxon>
        <taxon>Myxini</taxon>
        <taxon>Myxiniformes</taxon>
        <taxon>Myxinidae</taxon>
        <taxon>Eptatretinae</taxon>
        <taxon>Eptatretus</taxon>
    </lineage>
</organism>
<dbReference type="PROSITE" id="PS00107">
    <property type="entry name" value="PROTEIN_KINASE_ATP"/>
    <property type="match status" value="1"/>
</dbReference>
<evidence type="ECO:0000313" key="17">
    <source>
        <dbReference type="Proteomes" id="UP000694388"/>
    </source>
</evidence>
<dbReference type="GO" id="GO:0005524">
    <property type="term" value="F:ATP binding"/>
    <property type="evidence" value="ECO:0007669"/>
    <property type="project" value="UniProtKB-UniRule"/>
</dbReference>
<dbReference type="Ensembl" id="ENSEBUT00000019453.1">
    <property type="protein sequence ID" value="ENSEBUP00000018877.1"/>
    <property type="gene ID" value="ENSEBUG00000011743.1"/>
</dbReference>
<comment type="cofactor">
    <cofactor evidence="1">
        <name>Mg(2+)</name>
        <dbReference type="ChEBI" id="CHEBI:18420"/>
    </cofactor>
</comment>
<keyword evidence="8" id="KW-0418">Kinase</keyword>
<feature type="coiled-coil region" evidence="14">
    <location>
        <begin position="417"/>
        <end position="451"/>
    </location>
</feature>
<name>A0A8C4QQ49_EPTBU</name>
<evidence type="ECO:0000256" key="9">
    <source>
        <dbReference type="ARBA" id="ARBA00022840"/>
    </source>
</evidence>
<keyword evidence="14" id="KW-0175">Coiled coil</keyword>
<keyword evidence="4" id="KW-0597">Phosphoprotein</keyword>
<dbReference type="FunFam" id="1.10.510.10:FF:000250">
    <property type="entry name" value="Death-associated protein kinase 3"/>
    <property type="match status" value="1"/>
</dbReference>
<evidence type="ECO:0000313" key="16">
    <source>
        <dbReference type="Ensembl" id="ENSEBUP00000018877.1"/>
    </source>
</evidence>
<dbReference type="PROSITE" id="PS50011">
    <property type="entry name" value="PROTEIN_KINASE_DOM"/>
    <property type="match status" value="1"/>
</dbReference>
<dbReference type="Gene3D" id="3.30.200.20">
    <property type="entry name" value="Phosphorylase Kinase, domain 1"/>
    <property type="match status" value="1"/>
</dbReference>
<keyword evidence="3" id="KW-0723">Serine/threonine-protein kinase</keyword>
<dbReference type="AlphaFoldDB" id="A0A8C4QQ49"/>
<evidence type="ECO:0000256" key="6">
    <source>
        <dbReference type="ARBA" id="ARBA00022703"/>
    </source>
</evidence>
<dbReference type="GeneTree" id="ENSGT00940000153424"/>
<evidence type="ECO:0000256" key="2">
    <source>
        <dbReference type="ARBA" id="ARBA00012513"/>
    </source>
</evidence>
<feature type="domain" description="Protein kinase" evidence="15">
    <location>
        <begin position="51"/>
        <end position="313"/>
    </location>
</feature>
<dbReference type="GO" id="GO:0004674">
    <property type="term" value="F:protein serine/threonine kinase activity"/>
    <property type="evidence" value="ECO:0007669"/>
    <property type="project" value="UniProtKB-KW"/>
</dbReference>
<dbReference type="Pfam" id="PF00069">
    <property type="entry name" value="Pkinase"/>
    <property type="match status" value="1"/>
</dbReference>
<evidence type="ECO:0000256" key="1">
    <source>
        <dbReference type="ARBA" id="ARBA00001946"/>
    </source>
</evidence>
<dbReference type="PANTHER" id="PTHR24342">
    <property type="entry name" value="SERINE/THREONINE-PROTEIN KINASE 17"/>
    <property type="match status" value="1"/>
</dbReference>
<comment type="catalytic activity">
    <reaction evidence="10">
        <text>L-threonyl-[protein] + ATP = O-phospho-L-threonyl-[protein] + ADP + H(+)</text>
        <dbReference type="Rhea" id="RHEA:46608"/>
        <dbReference type="Rhea" id="RHEA-COMP:11060"/>
        <dbReference type="Rhea" id="RHEA-COMP:11605"/>
        <dbReference type="ChEBI" id="CHEBI:15378"/>
        <dbReference type="ChEBI" id="CHEBI:30013"/>
        <dbReference type="ChEBI" id="CHEBI:30616"/>
        <dbReference type="ChEBI" id="CHEBI:61977"/>
        <dbReference type="ChEBI" id="CHEBI:456216"/>
        <dbReference type="EC" id="2.7.11.1"/>
    </reaction>
</comment>
<evidence type="ECO:0000256" key="12">
    <source>
        <dbReference type="ARBA" id="ARBA00060827"/>
    </source>
</evidence>
<evidence type="ECO:0000256" key="7">
    <source>
        <dbReference type="ARBA" id="ARBA00022741"/>
    </source>
</evidence>
<proteinExistence type="inferred from homology"/>
<dbReference type="Ensembl" id="ENSEBUT00000019401.1">
    <property type="protein sequence ID" value="ENSEBUP00000018825.1"/>
    <property type="gene ID" value="ENSEBUG00000011743.1"/>
</dbReference>
<evidence type="ECO:0000256" key="11">
    <source>
        <dbReference type="ARBA" id="ARBA00048679"/>
    </source>
</evidence>
<dbReference type="InterPro" id="IPR008271">
    <property type="entry name" value="Ser/Thr_kinase_AS"/>
</dbReference>
<evidence type="ECO:0000256" key="14">
    <source>
        <dbReference type="SAM" id="Coils"/>
    </source>
</evidence>
<evidence type="ECO:0000256" key="10">
    <source>
        <dbReference type="ARBA" id="ARBA00047899"/>
    </source>
</evidence>
<comment type="catalytic activity">
    <reaction evidence="11">
        <text>L-seryl-[protein] + ATP = O-phospho-L-seryl-[protein] + ADP + H(+)</text>
        <dbReference type="Rhea" id="RHEA:17989"/>
        <dbReference type="Rhea" id="RHEA-COMP:9863"/>
        <dbReference type="Rhea" id="RHEA-COMP:11604"/>
        <dbReference type="ChEBI" id="CHEBI:15378"/>
        <dbReference type="ChEBI" id="CHEBI:29999"/>
        <dbReference type="ChEBI" id="CHEBI:30616"/>
        <dbReference type="ChEBI" id="CHEBI:83421"/>
        <dbReference type="ChEBI" id="CHEBI:456216"/>
        <dbReference type="EC" id="2.7.11.1"/>
    </reaction>
</comment>
<evidence type="ECO:0000256" key="8">
    <source>
        <dbReference type="ARBA" id="ARBA00022777"/>
    </source>
</evidence>
<dbReference type="EC" id="2.7.11.1" evidence="2"/>
<dbReference type="FunFam" id="3.30.200.20:FF:000110">
    <property type="entry name" value="Death-associated kinase 3, isoform CRA_a"/>
    <property type="match status" value="1"/>
</dbReference>
<keyword evidence="17" id="KW-1185">Reference proteome</keyword>
<sequence>MLFADDLVMPSGSDEGQKEATVAWPESGSQRIIVAKATMESFKQIDVEEVYEFGEELGSGQFAIVRKCRERSTGKEFAAKFIKKRRSPASRRGVSREEIEREVTILSSIEHPNIITLHDVYENRTDVILILELVSGGELFDFLAEKESLMEDEALEFLLQILQGVAHLHSRHIAHFDLKPENIMLLDKNSSHPSIKLIDFGLAQHIEDGMEFKNIFGTPEFVAPEIVNFEPLGLEADMWSIGVLTYILLSGASPFLGDTNEETLSNITAMTFDFDEAYFGLTSKQAIDFIRQLLVKDPKKRLSINETMAHPWIKSKRVCPVLGMESNKREKEKRHLKPSRLKEYTLKSHSSMRPNSTYLNFERFTRVVEELTAIEAGVGALQHGRQTLRSTVSTLVESCGRLEARGRQAGEGLRHELSHARYEARKAEATRRHAEAEARLLEEAVREVEVRWAQREAQLDTLAQEVTSQLASLQDMLGEAGISLEGCDYLAANPRPDGFILSVDLPSLSNV</sequence>
<keyword evidence="6" id="KW-0053">Apoptosis</keyword>
<dbReference type="GO" id="GO:0043065">
    <property type="term" value="P:positive regulation of apoptotic process"/>
    <property type="evidence" value="ECO:0007669"/>
    <property type="project" value="TreeGrafter"/>
</dbReference>
<dbReference type="Gene3D" id="1.10.510.10">
    <property type="entry name" value="Transferase(Phosphotransferase) domain 1"/>
    <property type="match status" value="1"/>
</dbReference>
<dbReference type="PANTHER" id="PTHR24342:SF14">
    <property type="entry name" value="DEATH-ASSOCIATED PROTEIN KINASE DAPK-1"/>
    <property type="match status" value="1"/>
</dbReference>
<dbReference type="SMART" id="SM00220">
    <property type="entry name" value="S_TKc"/>
    <property type="match status" value="1"/>
</dbReference>
<evidence type="ECO:0000259" key="15">
    <source>
        <dbReference type="PROSITE" id="PS50011"/>
    </source>
</evidence>
<reference evidence="16" key="1">
    <citation type="submission" date="2025-05" db="UniProtKB">
        <authorList>
            <consortium name="Ensembl"/>
        </authorList>
    </citation>
    <scope>IDENTIFICATION</scope>
</reference>
<accession>A0A8C4QQ49</accession>
<evidence type="ECO:0000256" key="5">
    <source>
        <dbReference type="ARBA" id="ARBA00022679"/>
    </source>
</evidence>
<dbReference type="InterPro" id="IPR000719">
    <property type="entry name" value="Prot_kinase_dom"/>
</dbReference>
<dbReference type="Proteomes" id="UP000694388">
    <property type="component" value="Unplaced"/>
</dbReference>
<dbReference type="GO" id="GO:0035556">
    <property type="term" value="P:intracellular signal transduction"/>
    <property type="evidence" value="ECO:0007669"/>
    <property type="project" value="TreeGrafter"/>
</dbReference>
<evidence type="ECO:0000256" key="3">
    <source>
        <dbReference type="ARBA" id="ARBA00022527"/>
    </source>
</evidence>
<dbReference type="GO" id="GO:0006915">
    <property type="term" value="P:apoptotic process"/>
    <property type="evidence" value="ECO:0007669"/>
    <property type="project" value="UniProtKB-KW"/>
</dbReference>
<keyword evidence="5" id="KW-0808">Transferase</keyword>
<dbReference type="InterPro" id="IPR017441">
    <property type="entry name" value="Protein_kinase_ATP_BS"/>
</dbReference>
<dbReference type="PROSITE" id="PS00108">
    <property type="entry name" value="PROTEIN_KINASE_ST"/>
    <property type="match status" value="1"/>
</dbReference>
<feature type="binding site" evidence="13">
    <location>
        <position position="84"/>
    </location>
    <ligand>
        <name>ATP</name>
        <dbReference type="ChEBI" id="CHEBI:30616"/>
    </ligand>
</feature>
<protein>
    <recommendedName>
        <fullName evidence="2">non-specific serine/threonine protein kinase</fullName>
        <ecNumber evidence="2">2.7.11.1</ecNumber>
    </recommendedName>
</protein>